<dbReference type="PANTHER" id="PTHR43415:SF3">
    <property type="entry name" value="GNAT-FAMILY ACETYLTRANSFERASE"/>
    <property type="match status" value="1"/>
</dbReference>
<dbReference type="SUPFAM" id="SSF55729">
    <property type="entry name" value="Acyl-CoA N-acyltransferases (Nat)"/>
    <property type="match status" value="1"/>
</dbReference>
<keyword evidence="3" id="KW-1185">Reference proteome</keyword>
<evidence type="ECO:0000313" key="3">
    <source>
        <dbReference type="Proteomes" id="UP000050509"/>
    </source>
</evidence>
<dbReference type="PROSITE" id="PS51186">
    <property type="entry name" value="GNAT"/>
    <property type="match status" value="1"/>
</dbReference>
<dbReference type="Pfam" id="PF13302">
    <property type="entry name" value="Acetyltransf_3"/>
    <property type="match status" value="1"/>
</dbReference>
<keyword evidence="2" id="KW-0808">Transferase</keyword>
<dbReference type="PANTHER" id="PTHR43415">
    <property type="entry name" value="SPERMIDINE N(1)-ACETYLTRANSFERASE"/>
    <property type="match status" value="1"/>
</dbReference>
<reference evidence="2 3" key="1">
    <citation type="submission" date="2015-09" db="EMBL/GenBank/DDBJ databases">
        <title>Draft genome sequence of Kouleothrix aurantiaca JCM 19913.</title>
        <authorList>
            <person name="Hemp J."/>
        </authorList>
    </citation>
    <scope>NUCLEOTIDE SEQUENCE [LARGE SCALE GENOMIC DNA]</scope>
    <source>
        <strain evidence="2 3">COM-B</strain>
    </source>
</reference>
<dbReference type="AlphaFoldDB" id="A0A0P9DCM3"/>
<dbReference type="Proteomes" id="UP000050509">
    <property type="component" value="Unassembled WGS sequence"/>
</dbReference>
<name>A0A0P9DCM3_9CHLR</name>
<dbReference type="GO" id="GO:0016747">
    <property type="term" value="F:acyltransferase activity, transferring groups other than amino-acyl groups"/>
    <property type="evidence" value="ECO:0007669"/>
    <property type="project" value="InterPro"/>
</dbReference>
<protein>
    <submittedName>
        <fullName evidence="2">GCN5 family acetyltransferase</fullName>
    </submittedName>
</protein>
<proteinExistence type="predicted"/>
<evidence type="ECO:0000259" key="1">
    <source>
        <dbReference type="PROSITE" id="PS51186"/>
    </source>
</evidence>
<feature type="domain" description="N-acetyltransferase" evidence="1">
    <location>
        <begin position="19"/>
        <end position="182"/>
    </location>
</feature>
<comment type="caution">
    <text evidence="2">The sequence shown here is derived from an EMBL/GenBank/DDBJ whole genome shotgun (WGS) entry which is preliminary data.</text>
</comment>
<sequence length="199" mass="22825">MTPIADPPFRPEVIPGERIFLSHVLRDDIATYARWFADLELNTYVGGPGNSFLIEHEQEWYESMVKDHRKIFSVVMREGGRMIGNVGFNRIEQHKRVAELGIALGDKSAWSQGYGSEALRLLCDYGFTFLSLHTIYLWYTDFNARGRRAYLKAGFKEAGRLRGGELFNNQHYDRVLMDITRDDFGPSQLQRLVGQLGGM</sequence>
<dbReference type="InterPro" id="IPR000182">
    <property type="entry name" value="GNAT_dom"/>
</dbReference>
<dbReference type="InterPro" id="IPR016181">
    <property type="entry name" value="Acyl_CoA_acyltransferase"/>
</dbReference>
<evidence type="ECO:0000313" key="2">
    <source>
        <dbReference type="EMBL" id="KPV50255.1"/>
    </source>
</evidence>
<organism evidence="2 3">
    <name type="scientific">Kouleothrix aurantiaca</name>
    <dbReference type="NCBI Taxonomy" id="186479"/>
    <lineage>
        <taxon>Bacteria</taxon>
        <taxon>Bacillati</taxon>
        <taxon>Chloroflexota</taxon>
        <taxon>Chloroflexia</taxon>
        <taxon>Chloroflexales</taxon>
        <taxon>Roseiflexineae</taxon>
        <taxon>Roseiflexaceae</taxon>
        <taxon>Kouleothrix</taxon>
    </lineage>
</organism>
<dbReference type="EMBL" id="LJCR01001494">
    <property type="protein sequence ID" value="KPV50255.1"/>
    <property type="molecule type" value="Genomic_DNA"/>
</dbReference>
<dbReference type="Gene3D" id="3.40.630.30">
    <property type="match status" value="1"/>
</dbReference>
<gene>
    <name evidence="2" type="ORF">SE17_28030</name>
</gene>
<accession>A0A0P9DCM3</accession>